<keyword evidence="1" id="KW-0732">Signal</keyword>
<reference evidence="2 3" key="1">
    <citation type="submission" date="2017-03" db="EMBL/GenBank/DDBJ databases">
        <authorList>
            <person name="Afonso C.L."/>
            <person name="Miller P.J."/>
            <person name="Scott M.A."/>
            <person name="Spackman E."/>
            <person name="Goraichik I."/>
            <person name="Dimitrov K.M."/>
            <person name="Suarez D.L."/>
            <person name="Swayne D.E."/>
        </authorList>
    </citation>
    <scope>NUCLEOTIDE SEQUENCE [LARGE SCALE GENOMIC DNA]</scope>
    <source>
        <strain evidence="2">PRJEB14757</strain>
    </source>
</reference>
<dbReference type="OrthoDB" id="5506679at2"/>
<name>A0A1W1HDJ2_9BACT</name>
<accession>A0A1W1HDJ2</accession>
<dbReference type="InterPro" id="IPR021655">
    <property type="entry name" value="Put_metal-bd"/>
</dbReference>
<sequence>MQKKAKIFLFTLLAVVVVLASFSASARESIVLTDTSPDTTVSSGETVTIFGSAGDNHVTVATGANVKIVNFPGSNTITIASNSDSFTVSRTGAVVILEGTGGTLVKLPATTSSQIITFDNGSLILKIESGQVMLGSNSVNAVPAGIEGAGIILSGKVYDDIVPQAVVTVSGLGHSDSLGSAVADNNGEWFISLSPEAAASHDLLLLTAVNPQNGLEIHSIINSADIPENGRFSSDATIISHYTEAAWQIADARNITSPAQYLANIIEISAWGEPVSTSNEEINTLAEWISSYYENPDATDLNQYRVELLSKTIEVLWPFFFIANSVTNIGLPGNLLDNGLDIAVSHVTTEDSVVKTENGISVTIGAPTGDGNGEVTIEIAGDGQAQTVLILSFYVMQPLNSAEATLSSSGGTFLELDELEVQAGELTFNEPTKVIAYKISTDEISSMVAGTPLAAFDLQAESQLDGPVTFNYTVGEDQDPENIFLVHVISATGKTENIYPDSYDANTRKLTFSVVSFSPYGFLEKSKKYNLGTTFTLDKLIDDSKESFDFIEHLIEALGDDDNIKELNSDDEGGEYAAILVSEALYSFLELVRTGNIAEELKNHTYGFFCFKKNAAKVYNELVTKLNMALVKINNKAGISKFSTIYTNGDPPIFEFLNGGAYWASDLNMGKVQSIAADRTGWYCYYAALSYHLLESFYSDFDNISSKIQKDMDQGKSKNDILEMLKETRANWLLSVPRFIDSKEELSILETYVMAEAVALAAHAFESARMQMEIAALMPSGAVLAGQAANELGLLVDGLAVLYGSLVSASYSTVVIPELENNKDIWTHITLSTSDGTKKSVGIYTLKAFNERLTDLDKYIKMFSSPSIWYRDNDNDGYGDEKHTITAVLKPDGYVSNDDDCDDTDASVHQNCDPPLETTTYYPDIDRDGYGDEDHPYEATSQPAGYVLDHTDCDDTDASIHPGATEIAGDGIDQNCDGIDHTHQAKNIRLCFYYKYKIKHLNNKN</sequence>
<dbReference type="EMBL" id="FWEV01000144">
    <property type="protein sequence ID" value="SLM30506.1"/>
    <property type="molecule type" value="Genomic_DNA"/>
</dbReference>
<evidence type="ECO:0000256" key="1">
    <source>
        <dbReference type="SAM" id="SignalP"/>
    </source>
</evidence>
<dbReference type="Proteomes" id="UP000191931">
    <property type="component" value="Unassembled WGS sequence"/>
</dbReference>
<feature type="signal peptide" evidence="1">
    <location>
        <begin position="1"/>
        <end position="26"/>
    </location>
</feature>
<dbReference type="AlphaFoldDB" id="A0A1W1HDJ2"/>
<gene>
    <name evidence="2" type="ORF">MTBBW1_2280048</name>
</gene>
<proteinExistence type="predicted"/>
<evidence type="ECO:0000313" key="2">
    <source>
        <dbReference type="EMBL" id="SLM30506.1"/>
    </source>
</evidence>
<feature type="chain" id="PRO_5010726164" evidence="1">
    <location>
        <begin position="27"/>
        <end position="1005"/>
    </location>
</feature>
<keyword evidence="3" id="KW-1185">Reference proteome</keyword>
<dbReference type="RefSeq" id="WP_080808586.1">
    <property type="nucleotide sequence ID" value="NZ_LT828561.1"/>
</dbReference>
<evidence type="ECO:0000313" key="3">
    <source>
        <dbReference type="Proteomes" id="UP000191931"/>
    </source>
</evidence>
<dbReference type="Pfam" id="PF11617">
    <property type="entry name" value="Cu-binding_MopE"/>
    <property type="match status" value="2"/>
</dbReference>
<protein>
    <submittedName>
        <fullName evidence="2">Uncharacterized protein</fullName>
    </submittedName>
</protein>
<organism evidence="2 3">
    <name type="scientific">Desulfamplus magnetovallimortis</name>
    <dbReference type="NCBI Taxonomy" id="1246637"/>
    <lineage>
        <taxon>Bacteria</taxon>
        <taxon>Pseudomonadati</taxon>
        <taxon>Thermodesulfobacteriota</taxon>
        <taxon>Desulfobacteria</taxon>
        <taxon>Desulfobacterales</taxon>
        <taxon>Desulfobacteraceae</taxon>
        <taxon>Desulfamplus</taxon>
    </lineage>
</organism>